<dbReference type="Gene3D" id="1.50.40.10">
    <property type="entry name" value="Mitochondrial carrier domain"/>
    <property type="match status" value="1"/>
</dbReference>
<reference evidence="12" key="1">
    <citation type="submission" date="2020-12" db="EMBL/GenBank/DDBJ databases">
        <title>Metabolic potential, ecology and presence of endohyphal bacteria is reflected in genomic diversity of Mucoromycotina.</title>
        <authorList>
            <person name="Muszewska A."/>
            <person name="Okrasinska A."/>
            <person name="Steczkiewicz K."/>
            <person name="Drgas O."/>
            <person name="Orlowska M."/>
            <person name="Perlinska-Lenart U."/>
            <person name="Aleksandrzak-Piekarczyk T."/>
            <person name="Szatraj K."/>
            <person name="Zielenkiewicz U."/>
            <person name="Pilsyk S."/>
            <person name="Malc E."/>
            <person name="Mieczkowski P."/>
            <person name="Kruszewska J.S."/>
            <person name="Biernat P."/>
            <person name="Pawlowska J."/>
        </authorList>
    </citation>
    <scope>NUCLEOTIDE SEQUENCE</scope>
    <source>
        <strain evidence="12">WA0000067209</strain>
    </source>
</reference>
<keyword evidence="7" id="KW-0175">Coiled coil</keyword>
<dbReference type="GO" id="GO:0005789">
    <property type="term" value="C:endoplasmic reticulum membrane"/>
    <property type="evidence" value="ECO:0007669"/>
    <property type="project" value="UniProtKB-SubCell"/>
</dbReference>
<dbReference type="PANTHER" id="PTHR12825:SF0">
    <property type="entry name" value="VESICLE TRANSPORT PROTEIN SEC20"/>
    <property type="match status" value="1"/>
</dbReference>
<dbReference type="InterPro" id="IPR056173">
    <property type="entry name" value="Sec20_C"/>
</dbReference>
<keyword evidence="5" id="KW-0931">ER-Golgi transport</keyword>
<organism evidence="12 13">
    <name type="scientific">Mortierella isabellina</name>
    <name type="common">Filamentous fungus</name>
    <name type="synonym">Umbelopsis isabellina</name>
    <dbReference type="NCBI Taxonomy" id="91625"/>
    <lineage>
        <taxon>Eukaryota</taxon>
        <taxon>Fungi</taxon>
        <taxon>Fungi incertae sedis</taxon>
        <taxon>Mucoromycota</taxon>
        <taxon>Mucoromycotina</taxon>
        <taxon>Umbelopsidomycetes</taxon>
        <taxon>Umbelopsidales</taxon>
        <taxon>Umbelopsidaceae</taxon>
        <taxon>Umbelopsis</taxon>
    </lineage>
</organism>
<keyword evidence="6 10" id="KW-1133">Transmembrane helix</keyword>
<dbReference type="Proteomes" id="UP000654370">
    <property type="component" value="Unassembled WGS sequence"/>
</dbReference>
<feature type="transmembrane region" description="Helical" evidence="10">
    <location>
        <begin position="207"/>
        <end position="228"/>
    </location>
</feature>
<dbReference type="PANTHER" id="PTHR12825">
    <property type="entry name" value="BNIP1-RELATED"/>
    <property type="match status" value="1"/>
</dbReference>
<keyword evidence="4" id="KW-0256">Endoplasmic reticulum</keyword>
<keyword evidence="3 10" id="KW-0812">Transmembrane</keyword>
<evidence type="ECO:0000256" key="4">
    <source>
        <dbReference type="ARBA" id="ARBA00022824"/>
    </source>
</evidence>
<dbReference type="SUPFAM" id="SSF103506">
    <property type="entry name" value="Mitochondrial carrier"/>
    <property type="match status" value="1"/>
</dbReference>
<evidence type="ECO:0000256" key="7">
    <source>
        <dbReference type="ARBA" id="ARBA00023054"/>
    </source>
</evidence>
<comment type="caution">
    <text evidence="12">The sequence shown here is derived from an EMBL/GenBank/DDBJ whole genome shotgun (WGS) entry which is preliminary data.</text>
</comment>
<comment type="subcellular location">
    <subcellularLocation>
        <location evidence="1">Endoplasmic reticulum membrane</location>
        <topology evidence="1">Single-pass type IV membrane protein</topology>
    </subcellularLocation>
</comment>
<name>A0A8H7PG31_MORIS</name>
<dbReference type="GO" id="GO:0006890">
    <property type="term" value="P:retrograde vesicle-mediated transport, Golgi to endoplasmic reticulum"/>
    <property type="evidence" value="ECO:0007669"/>
    <property type="project" value="InterPro"/>
</dbReference>
<keyword evidence="13" id="KW-1185">Reference proteome</keyword>
<dbReference type="Pfam" id="PF03908">
    <property type="entry name" value="Sec20"/>
    <property type="match status" value="1"/>
</dbReference>
<accession>A0A8H7PG31</accession>
<proteinExistence type="inferred from homology"/>
<dbReference type="GO" id="GO:0031201">
    <property type="term" value="C:SNARE complex"/>
    <property type="evidence" value="ECO:0007669"/>
    <property type="project" value="TreeGrafter"/>
</dbReference>
<evidence type="ECO:0000256" key="8">
    <source>
        <dbReference type="ARBA" id="ARBA00023136"/>
    </source>
</evidence>
<keyword evidence="8 10" id="KW-0472">Membrane</keyword>
<dbReference type="OrthoDB" id="77989at2759"/>
<evidence type="ECO:0000313" key="12">
    <source>
        <dbReference type="EMBL" id="KAG2173322.1"/>
    </source>
</evidence>
<keyword evidence="2" id="KW-0813">Transport</keyword>
<evidence type="ECO:0000256" key="3">
    <source>
        <dbReference type="ARBA" id="ARBA00022692"/>
    </source>
</evidence>
<dbReference type="EMBL" id="JAEPQZ010000015">
    <property type="protein sequence ID" value="KAG2173322.1"/>
    <property type="molecule type" value="Genomic_DNA"/>
</dbReference>
<evidence type="ECO:0000256" key="6">
    <source>
        <dbReference type="ARBA" id="ARBA00022989"/>
    </source>
</evidence>
<evidence type="ECO:0000256" key="9">
    <source>
        <dbReference type="ARBA" id="ARBA00037934"/>
    </source>
</evidence>
<dbReference type="AlphaFoldDB" id="A0A8H7PG31"/>
<feature type="domain" description="Sec20 C-terminal" evidence="11">
    <location>
        <begin position="143"/>
        <end position="231"/>
    </location>
</feature>
<protein>
    <recommendedName>
        <fullName evidence="11">Sec20 C-terminal domain-containing protein</fullName>
    </recommendedName>
</protein>
<evidence type="ECO:0000256" key="2">
    <source>
        <dbReference type="ARBA" id="ARBA00022448"/>
    </source>
</evidence>
<evidence type="ECO:0000256" key="5">
    <source>
        <dbReference type="ARBA" id="ARBA00022892"/>
    </source>
</evidence>
<evidence type="ECO:0000313" key="13">
    <source>
        <dbReference type="Proteomes" id="UP000654370"/>
    </source>
</evidence>
<comment type="similarity">
    <text evidence="9">Belongs to the SEC20 family.</text>
</comment>
<gene>
    <name evidence="12" type="ORF">INT43_004696</name>
</gene>
<dbReference type="GO" id="GO:0005484">
    <property type="term" value="F:SNAP receptor activity"/>
    <property type="evidence" value="ECO:0007669"/>
    <property type="project" value="InterPro"/>
</dbReference>
<evidence type="ECO:0000259" key="11">
    <source>
        <dbReference type="Pfam" id="PF03908"/>
    </source>
</evidence>
<sequence length="786" mass="86751">MNSTVEARCQTVDNHYTTCRQSIDRLQRLHGDVAVQQELAALVRDQVRTFAHAIQALRQLADEQDTESARQSVLERYSLGEKQLKSLQANSRKALLESKKRADEQAKRDRELLFSSKAGRNMEQYELKDRKNTSQDQSLLRASNDVTESLKRTSTLMQQELERSAFTTTVLADSSRTMSSTYSEYQNFGSLLTLSKSIITKLETSDWLDRILLGLGFLFFLTVVIYIIKKRTWDVGISWATWLMGKASPKAAKAAQSARQALTHTATQAAAQATSSILESMQTSATVSSSTTTSATVISEVSSTFSSIVEEATSIVEQATSILKDELMDTSEATLTRSAIKPHPLRPYYTPGLVPNYTSITTTNASSSTPSSLGLELPGSNAQQTFTEYARFAGLRFMTTAVLGPFETGKTLLQVQYLPHEDIEVVAPLATATPAAKVENPISDYYSSSEEEDEDDKFFSSNVHLRKANQGSRSNLPRYNSSYTVRSVYDDNARPQHQLAPIEGGILDAIRALINHSTEGWRSLLKGQYTGWLHGMLQLVLQPSVEGSLNDLFDLYDDTIPLIHLERIGPNLATLLASHVLVGVLLSPLEIARTRLIVQSSAPGVRSYSGLMNCLSSMKQNEGGLKGIYLSPNLVPTILYHFITPLVSSTAPLVIDRLFHISASDAPIAYGLAKLLLSTLEVLMTLPVETIRKRIQCQVKFKDGKPFNTCVATRPVRYTGFLDGMYKVMKEEGTSLKRKNHHGQESVEKKSSAWGVQALYKGFGIQCASNVLSSLVHTLNGIEGQC</sequence>
<evidence type="ECO:0000256" key="10">
    <source>
        <dbReference type="SAM" id="Phobius"/>
    </source>
</evidence>
<dbReference type="InterPro" id="IPR023395">
    <property type="entry name" value="MCP_dom_sf"/>
</dbReference>
<dbReference type="InterPro" id="IPR005606">
    <property type="entry name" value="Sec20"/>
</dbReference>
<evidence type="ECO:0000256" key="1">
    <source>
        <dbReference type="ARBA" id="ARBA00004163"/>
    </source>
</evidence>